<proteinExistence type="predicted"/>
<keyword evidence="3" id="KW-1185">Reference proteome</keyword>
<feature type="compositionally biased region" description="Low complexity" evidence="1">
    <location>
        <begin position="1496"/>
        <end position="1511"/>
    </location>
</feature>
<feature type="region of interest" description="Disordered" evidence="1">
    <location>
        <begin position="264"/>
        <end position="303"/>
    </location>
</feature>
<sequence length="1985" mass="219469">MMKKWKKYETRYLVVLVMLALLCGLLVIPGVVAEHREKFQSRLAATPSDAEEDTMATWSNLASPSDLASASNADEIAKMSNQEIYERYLAYADGEEEVLCFFLEHLTRSQLQYIYDQLVILEDEDSDLLEQFLGYLTEEQIQMLTELEHDSIYTGKTDELEDDMLYSLFLEFSSGENADASALQDLLSELSADRLYMLYSRAVEDGERESAGEMPSLLADSQILELFPFIANGEETEVSEFLDQLDENQIHELFLGLVEETEEETKAISETDASEIDEESDFEDGETAESVEDASQPMASVSRHNCPVVAASQAEYTRELIRGLNQEQVQAEYETLLQEADESHTRLFVQYLSDDQVLKLYQDLCDTEDEAAAELAAQTLLSYLTEEQKAALEENLVKPAAEEMPYNLSVTFAGETLKESTDSEKNVFTDSWTSDTAKNLDIVLTKNSDFTDQGTENFDYILSMKVKDIFYFGGIPTDSTTGIDAVAFIKNEDIIAQNYAGETVQLLNPASGEIRIQINPAVDRIDLHNTIQYKVELAGYTGNTLQAITDILEVKLERIATASDQSDTLSDYKVDQLNLKTGTLNGSGLNATFSADGYATVNSVVNQAGVNVSKSGTFSYSGGLAGPAVQLYKTLQVKYYCPYIEYNGNTYYLKFSAEDTAFTGNQQGIKKGPKAKSVVYTKEDHSITYTFENLYIGSHNALFYTPQFFWPDDEAVKNLKLSQDGIEIKWKDWEITEQTSYTGYATTLTSTYKKDEKRKVYFMEDQVDIQIKSSDGAADSDQIAKRHIYKDVCRENGYYGSIGFFDIHNDGVVDSGLLNVKFVFNTGKNQTAKYYVTKVALPVYDNASGTEVTYVLVSDENEGTVSGTYSYSDKSSFACGVEELRKRSNVSDHYYIKSLSYQTKMKKSTRYHRETAHLWRNRQTSDSGLFFGYLEGETGGTAQANLTVSSVDEKTAIRKDGKKEITVTEQSTVSDTDDYVARSIDKLVINESSSTVSVTAGASPTLKFGEVISSEEYYGAKLSDAKRIVNFVNGYHVFRDGIFYLCLPEGVSIRDKEDVTIALSDKLQSRTISAKSVDKLVGTECTIDGITACWWRIQANGMNVYSNDKLSGSYTVSVKLTTSSTIKNPISWNFQNKLVIESSGQLISWGAAGTKNSTANGAGELAGKTKAVQIQKLAEYFKSETGAVSKRGFNLYNAYESNTTTLNVMRLEAKLDVESKLSLDDKDYEAEIALDKPERVINYHVTVSSKDGGVANNFAYYIPIPKTCFGVDEDTLVFKKEFNLKLISVAESGSNTENSPFQIYGTKAEGLTSGNVNDKNVVWTAIEPTTDLSTVTMLKITMKTDAKINEQESRTFQLKLQYDNGANDFSKNTGMEVEWRSFGKYTYTRDGVTTTNTYPLRTSNKICLLYSEELSGATDIELNTGAAENQASADTLFAHAFAKDQVVWIKSVKASDGTQLLSASENPAGKTGADANQQFRVSFAMKTHPEEGTGSTIGESTVLTTGTTDGTAQRQSWTIPENTPVGFQTTVEFSKALTDTTTERYAIITLGNENLDITYRVNLVRRVAEVTVTGSGVAVGEHYKVPGTASSCQISQNSAFTSVFVLNQFVPGSYSEQKLLWKTAEGASSVFPKGTSITMMDLEKTETSSKVTGYWHYQAGQDEKEVKLDAFRRMGGTESYSYDKNTTESQTRSCMFVVNFEEANIPKGTYKLDFTGTETSGDKTLAEVEVELTGATGYSYTVGNANGLQQAVSYTVTKAAGNDSSIENQALSLVLSQAQNGSQPVLPSDAYIQVGEVRYDQNLDGEYIIPLESTVQTGEKTLTLVSDMFSDQPVTYQMSGQMYISGQSESPKRGIKAGAENTLFFTTEAVEHPAISVSGTRVATVAEWRQGQNLTMQLKNLADQNRLTVQVYQGTTTTSVTDLLASVSGVFDFNAGIGTYNSQKTQDGRLRLSQAASPGLYRLVFTVYDGETVQMEVPYWIIVKE</sequence>
<evidence type="ECO:0000313" key="3">
    <source>
        <dbReference type="Proteomes" id="UP001437460"/>
    </source>
</evidence>
<evidence type="ECO:0000313" key="2">
    <source>
        <dbReference type="EMBL" id="MEQ2562669.1"/>
    </source>
</evidence>
<evidence type="ECO:0000256" key="1">
    <source>
        <dbReference type="SAM" id="MobiDB-lite"/>
    </source>
</evidence>
<feature type="compositionally biased region" description="Acidic residues" evidence="1">
    <location>
        <begin position="272"/>
        <end position="292"/>
    </location>
</feature>
<reference evidence="2 3" key="1">
    <citation type="submission" date="2024-03" db="EMBL/GenBank/DDBJ databases">
        <title>Human intestinal bacterial collection.</title>
        <authorList>
            <person name="Pauvert C."/>
            <person name="Hitch T.C.A."/>
            <person name="Clavel T."/>
        </authorList>
    </citation>
    <scope>NUCLEOTIDE SEQUENCE [LARGE SCALE GENOMIC DNA]</scope>
    <source>
        <strain evidence="2 3">CLA-AP-H27</strain>
    </source>
</reference>
<name>A0ABV1HK27_9FIRM</name>
<gene>
    <name evidence="2" type="ORF">WMO41_05765</name>
</gene>
<organism evidence="2 3">
    <name type="scientific">Ventrimonas faecis</name>
    <dbReference type="NCBI Taxonomy" id="3133170"/>
    <lineage>
        <taxon>Bacteria</taxon>
        <taxon>Bacillati</taxon>
        <taxon>Bacillota</taxon>
        <taxon>Clostridia</taxon>
        <taxon>Lachnospirales</taxon>
        <taxon>Lachnospiraceae</taxon>
        <taxon>Ventrimonas</taxon>
    </lineage>
</organism>
<evidence type="ECO:0008006" key="4">
    <source>
        <dbReference type="Google" id="ProtNLM"/>
    </source>
</evidence>
<accession>A0ABV1HK27</accession>
<dbReference type="RefSeq" id="WP_349228939.1">
    <property type="nucleotide sequence ID" value="NZ_JBBMFJ010000008.1"/>
</dbReference>
<dbReference type="EMBL" id="JBBMFJ010000008">
    <property type="protein sequence ID" value="MEQ2562669.1"/>
    <property type="molecule type" value="Genomic_DNA"/>
</dbReference>
<feature type="region of interest" description="Disordered" evidence="1">
    <location>
        <begin position="1488"/>
        <end position="1513"/>
    </location>
</feature>
<protein>
    <recommendedName>
        <fullName evidence="4">Ig-like domain-containing protein</fullName>
    </recommendedName>
</protein>
<comment type="caution">
    <text evidence="2">The sequence shown here is derived from an EMBL/GenBank/DDBJ whole genome shotgun (WGS) entry which is preliminary data.</text>
</comment>
<dbReference type="Proteomes" id="UP001437460">
    <property type="component" value="Unassembled WGS sequence"/>
</dbReference>